<evidence type="ECO:0000256" key="1">
    <source>
        <dbReference type="SAM" id="MobiDB-lite"/>
    </source>
</evidence>
<dbReference type="AlphaFoldDB" id="A0A806FMY2"/>
<organism evidence="2 3">
    <name type="scientific">Bifidobacterium animalis subsp. lactis CNCM I-2494</name>
    <dbReference type="NCBI Taxonomy" id="1042403"/>
    <lineage>
        <taxon>Bacteria</taxon>
        <taxon>Bacillati</taxon>
        <taxon>Actinomycetota</taxon>
        <taxon>Actinomycetes</taxon>
        <taxon>Bifidobacteriales</taxon>
        <taxon>Bifidobacteriaceae</taxon>
        <taxon>Bifidobacterium</taxon>
    </lineage>
</organism>
<feature type="region of interest" description="Disordered" evidence="1">
    <location>
        <begin position="69"/>
        <end position="105"/>
    </location>
</feature>
<sequence length="105" mass="11960">MNPIIYADMHEHRLGLSFIAAQYDDTGIEAMLDQSNTIDFTSPDELDALADYARHELADWLEECARQYRNATQPTDNTDTEDTTMHRNPTHPYTGTPQPNRTTMG</sequence>
<proteinExistence type="predicted"/>
<dbReference type="Proteomes" id="UP000008394">
    <property type="component" value="Chromosome"/>
</dbReference>
<name>A0A806FMY2_BIFAN</name>
<dbReference type="GeneID" id="29696406"/>
<gene>
    <name evidence="2" type="ORF">BALAC2494_00053</name>
</gene>
<evidence type="ECO:0000313" key="2">
    <source>
        <dbReference type="EMBL" id="AEK30654.1"/>
    </source>
</evidence>
<dbReference type="EMBL" id="CP002915">
    <property type="protein sequence ID" value="AEK30654.1"/>
    <property type="molecule type" value="Genomic_DNA"/>
</dbReference>
<evidence type="ECO:0000313" key="3">
    <source>
        <dbReference type="Proteomes" id="UP000008394"/>
    </source>
</evidence>
<protein>
    <submittedName>
        <fullName evidence="2">Hypothetical cytosolic protein</fullName>
    </submittedName>
</protein>
<feature type="compositionally biased region" description="Polar residues" evidence="1">
    <location>
        <begin position="91"/>
        <end position="105"/>
    </location>
</feature>
<dbReference type="RefSeq" id="WP_004218659.1">
    <property type="nucleotide sequence ID" value="NC_017215.1"/>
</dbReference>
<accession>A0A806FMY2</accession>
<reference evidence="2 3" key="1">
    <citation type="journal article" date="2011" name="J. Bacteriol.">
        <title>Genome Sequence of the Probiotic Strain Bifidobacterium animalis subsp. lactis CNCM I-2494.</title>
        <authorList>
            <person name="Chervaux C."/>
            <person name="Grimaldi C."/>
            <person name="Bolotin A."/>
            <person name="Quinquis B."/>
            <person name="Legrain-Raspaud S."/>
            <person name="van Hylckama Vlieg J.E."/>
            <person name="Denariaz G."/>
            <person name="Smokvina T."/>
        </authorList>
    </citation>
    <scope>NUCLEOTIDE SEQUENCE [LARGE SCALE GENOMIC DNA]</scope>
    <source>
        <strain evidence="2 3">CNCM I-2494</strain>
    </source>
</reference>
<dbReference type="KEGG" id="bnm:BALAC2494_00053"/>